<accession>A0A974HVA2</accession>
<reference evidence="3" key="1">
    <citation type="journal article" date="2016" name="Nature">
        <title>Genome evolution in the allotetraploid frog Xenopus laevis.</title>
        <authorList>
            <person name="Session A.M."/>
            <person name="Uno Y."/>
            <person name="Kwon T."/>
            <person name="Chapman J.A."/>
            <person name="Toyoda A."/>
            <person name="Takahashi S."/>
            <person name="Fukui A."/>
            <person name="Hikosaka A."/>
            <person name="Suzuki A."/>
            <person name="Kondo M."/>
            <person name="van Heeringen S.J."/>
            <person name="Quigley I."/>
            <person name="Heinz S."/>
            <person name="Ogino H."/>
            <person name="Ochi H."/>
            <person name="Hellsten U."/>
            <person name="Lyons J.B."/>
            <person name="Simakov O."/>
            <person name="Putnam N."/>
            <person name="Stites J."/>
            <person name="Kuroki Y."/>
            <person name="Tanaka T."/>
            <person name="Michiue T."/>
            <person name="Watanabe M."/>
            <person name="Bogdanovic O."/>
            <person name="Lister R."/>
            <person name="Georgiou G."/>
            <person name="Paranjpe S.S."/>
            <person name="van Kruijsbergen I."/>
            <person name="Shu S."/>
            <person name="Carlson J."/>
            <person name="Kinoshita T."/>
            <person name="Ohta Y."/>
            <person name="Mawaribuchi S."/>
            <person name="Jenkins J."/>
            <person name="Grimwood J."/>
            <person name="Schmutz J."/>
            <person name="Mitros T."/>
            <person name="Mozaffari S.V."/>
            <person name="Suzuki Y."/>
            <person name="Haramoto Y."/>
            <person name="Yamamoto T.S."/>
            <person name="Takagi C."/>
            <person name="Heald R."/>
            <person name="Miller K."/>
            <person name="Haudenschild C."/>
            <person name="Kitzman J."/>
            <person name="Nakayama T."/>
            <person name="Izutsu Y."/>
            <person name="Robert J."/>
            <person name="Fortriede J."/>
            <person name="Burns K."/>
            <person name="Lotay V."/>
            <person name="Karimi K."/>
            <person name="Yasuoka Y."/>
            <person name="Dichmann D.S."/>
            <person name="Flajnik M.F."/>
            <person name="Houston D.W."/>
            <person name="Shendure J."/>
            <person name="DuPasquier L."/>
            <person name="Vize P.D."/>
            <person name="Zorn A.M."/>
            <person name="Ito M."/>
            <person name="Marcotte E.M."/>
            <person name="Wallingford J.B."/>
            <person name="Ito Y."/>
            <person name="Asashima M."/>
            <person name="Ueno N."/>
            <person name="Matsuda Y."/>
            <person name="Veenstra G.J."/>
            <person name="Fujiyama A."/>
            <person name="Harland R.M."/>
            <person name="Taira M."/>
            <person name="Rokhsar D.S."/>
        </authorList>
    </citation>
    <scope>NUCLEOTIDE SEQUENCE [LARGE SCALE GENOMIC DNA]</scope>
    <source>
        <strain evidence="3">J</strain>
    </source>
</reference>
<keyword evidence="1" id="KW-0732">Signal</keyword>
<evidence type="ECO:0000256" key="1">
    <source>
        <dbReference type="SAM" id="SignalP"/>
    </source>
</evidence>
<evidence type="ECO:0000313" key="2">
    <source>
        <dbReference type="EMBL" id="OCT91231.1"/>
    </source>
</evidence>
<sequence length="97" mass="10617">MCCLWFCCAVYVCAAALAVWLLPLPVPNLPLAVWIYVATRCDFPATGSPFHLLLSPLSLAVLEPIYIQTGPLSPASLSSLSRDADMLFVSHQLQRQI</sequence>
<gene>
    <name evidence="2" type="ORF">XELAEV_18014281mg</name>
</gene>
<proteinExistence type="predicted"/>
<dbReference type="AlphaFoldDB" id="A0A974HVA2"/>
<evidence type="ECO:0000313" key="3">
    <source>
        <dbReference type="Proteomes" id="UP000694892"/>
    </source>
</evidence>
<organism evidence="2 3">
    <name type="scientific">Xenopus laevis</name>
    <name type="common">African clawed frog</name>
    <dbReference type="NCBI Taxonomy" id="8355"/>
    <lineage>
        <taxon>Eukaryota</taxon>
        <taxon>Metazoa</taxon>
        <taxon>Chordata</taxon>
        <taxon>Craniata</taxon>
        <taxon>Vertebrata</taxon>
        <taxon>Euteleostomi</taxon>
        <taxon>Amphibia</taxon>
        <taxon>Batrachia</taxon>
        <taxon>Anura</taxon>
        <taxon>Pipoidea</taxon>
        <taxon>Pipidae</taxon>
        <taxon>Xenopodinae</taxon>
        <taxon>Xenopus</taxon>
        <taxon>Xenopus</taxon>
    </lineage>
</organism>
<name>A0A974HVA2_XENLA</name>
<feature type="signal peptide" evidence="1">
    <location>
        <begin position="1"/>
        <end position="18"/>
    </location>
</feature>
<dbReference type="Proteomes" id="UP000694892">
    <property type="component" value="Chromosome 2S"/>
</dbReference>
<feature type="chain" id="PRO_5037308789" description="Secreted protein" evidence="1">
    <location>
        <begin position="19"/>
        <end position="97"/>
    </location>
</feature>
<protein>
    <recommendedName>
        <fullName evidence="4">Secreted protein</fullName>
    </recommendedName>
</protein>
<evidence type="ECO:0008006" key="4">
    <source>
        <dbReference type="Google" id="ProtNLM"/>
    </source>
</evidence>
<dbReference type="EMBL" id="CM004469">
    <property type="protein sequence ID" value="OCT91231.1"/>
    <property type="molecule type" value="Genomic_DNA"/>
</dbReference>